<dbReference type="AlphaFoldDB" id="A0A4U0X0J6"/>
<dbReference type="SUPFAM" id="SSF46785">
    <property type="entry name" value="Winged helix' DNA-binding domain"/>
    <property type="match status" value="1"/>
</dbReference>
<evidence type="ECO:0000256" key="4">
    <source>
        <dbReference type="ARBA" id="ARBA00022490"/>
    </source>
</evidence>
<evidence type="ECO:0000256" key="2">
    <source>
        <dbReference type="ARBA" id="ARBA00004496"/>
    </source>
</evidence>
<evidence type="ECO:0000313" key="9">
    <source>
        <dbReference type="EMBL" id="TKA71509.1"/>
    </source>
</evidence>
<dbReference type="EMBL" id="NAJN01000702">
    <property type="protein sequence ID" value="TKA69722.1"/>
    <property type="molecule type" value="Genomic_DNA"/>
</dbReference>
<evidence type="ECO:0000256" key="3">
    <source>
        <dbReference type="ARBA" id="ARBA00008793"/>
    </source>
</evidence>
<dbReference type="OrthoDB" id="422427at2759"/>
<dbReference type="PANTHER" id="PTHR14145">
    <property type="entry name" value="26S PROTESOME SUBUNIT 6"/>
    <property type="match status" value="1"/>
</dbReference>
<evidence type="ECO:0000256" key="6">
    <source>
        <dbReference type="ARBA" id="ARBA00023242"/>
    </source>
</evidence>
<dbReference type="Gene3D" id="1.25.40.570">
    <property type="match status" value="1"/>
</dbReference>
<dbReference type="InterPro" id="IPR000717">
    <property type="entry name" value="PCI_dom"/>
</dbReference>
<dbReference type="Pfam" id="PF01399">
    <property type="entry name" value="PCI"/>
    <property type="match status" value="1"/>
</dbReference>
<keyword evidence="6" id="KW-0539">Nucleus</keyword>
<keyword evidence="10" id="KW-1185">Reference proteome</keyword>
<evidence type="ECO:0000256" key="5">
    <source>
        <dbReference type="ARBA" id="ARBA00022790"/>
    </source>
</evidence>
<dbReference type="InterPro" id="IPR019585">
    <property type="entry name" value="Rpn7/CSN1"/>
</dbReference>
<organism evidence="8 10">
    <name type="scientific">Cryomyces minteri</name>
    <dbReference type="NCBI Taxonomy" id="331657"/>
    <lineage>
        <taxon>Eukaryota</taxon>
        <taxon>Fungi</taxon>
        <taxon>Dikarya</taxon>
        <taxon>Ascomycota</taxon>
        <taxon>Pezizomycotina</taxon>
        <taxon>Dothideomycetes</taxon>
        <taxon>Dothideomycetes incertae sedis</taxon>
        <taxon>Cryomyces</taxon>
    </lineage>
</organism>
<feature type="domain" description="PCI" evidence="7">
    <location>
        <begin position="225"/>
        <end position="404"/>
    </location>
</feature>
<dbReference type="STRING" id="331657.A0A4U0X0J6"/>
<evidence type="ECO:0000313" key="8">
    <source>
        <dbReference type="EMBL" id="TKA69722.1"/>
    </source>
</evidence>
<dbReference type="InterPro" id="IPR045135">
    <property type="entry name" value="Rpn7_N"/>
</dbReference>
<comment type="caution">
    <text evidence="8">The sequence shown here is derived from an EMBL/GenBank/DDBJ whole genome shotgun (WGS) entry which is preliminary data.</text>
</comment>
<dbReference type="PROSITE" id="PS50250">
    <property type="entry name" value="PCI"/>
    <property type="match status" value="1"/>
</dbReference>
<evidence type="ECO:0000256" key="1">
    <source>
        <dbReference type="ARBA" id="ARBA00004123"/>
    </source>
</evidence>
<dbReference type="Pfam" id="PF10602">
    <property type="entry name" value="RPN7"/>
    <property type="match status" value="1"/>
</dbReference>
<keyword evidence="4" id="KW-0963">Cytoplasm</keyword>
<dbReference type="PANTHER" id="PTHR14145:SF2">
    <property type="entry name" value="COP9 SIGNALOSOME COMPLEX SUBUNIT 1"/>
    <property type="match status" value="1"/>
</dbReference>
<evidence type="ECO:0000259" key="7">
    <source>
        <dbReference type="PROSITE" id="PS50250"/>
    </source>
</evidence>
<gene>
    <name evidence="9" type="ORF">B0A49_06875</name>
    <name evidence="8" type="ORF">B0A49_07005</name>
</gene>
<dbReference type="GO" id="GO:0008180">
    <property type="term" value="C:COP9 signalosome"/>
    <property type="evidence" value="ECO:0007669"/>
    <property type="project" value="UniProtKB-KW"/>
</dbReference>
<sequence length="457" mass="51511">MAHSLESGAYFSQLKAKGRIVVSDAPKFDLESYIANYEGRARLTRLLLIGTICPPLSLEALHLAVTEAKRGKDVDQYLQMVERLKEVDEHDPLGVPDTTWVQKRNVLNANETGKLESELKGYKNNLIKESIRMGNEEIATHYFNIGALDQAIKAYSAMRDHCNTPKHVSEMYLKLVLVYIAQGNWLSAKSQLDRMRVLNLKLEEKARLDPAIHACSGLTSMCNSQYRDAANEFLQVDPSFMTEGPIANIDVKKAVLTSNDIAVYGGLCALASMYRSELQAQVLDNPLFRQFLELEPHIRRAITFFCASKFTQCLAILDAYRTDYTLDLYLFDRIDDIYARIRAKSIQQYFIPFSCVTLREMEKEFGTRNGQTIEDELIDMIQRGELDARIDVVDKLLVAPLVNTRAALHTQAIAVAKEHEKSLRLRLHRNNMILAGLVLEAPKSSTFKGAGGRGVFG</sequence>
<dbReference type="SMART" id="SM00088">
    <property type="entry name" value="PINT"/>
    <property type="match status" value="1"/>
</dbReference>
<reference evidence="8 10" key="1">
    <citation type="submission" date="2017-03" db="EMBL/GenBank/DDBJ databases">
        <title>Genomes of endolithic fungi from Antarctica.</title>
        <authorList>
            <person name="Coleine C."/>
            <person name="Masonjones S."/>
            <person name="Stajich J.E."/>
        </authorList>
    </citation>
    <scope>NUCLEOTIDE SEQUENCE [LARGE SCALE GENOMIC DNA]</scope>
    <source>
        <strain evidence="8 10">CCFEE 5187</strain>
    </source>
</reference>
<protein>
    <recommendedName>
        <fullName evidence="7">PCI domain-containing protein</fullName>
    </recommendedName>
</protein>
<keyword evidence="5" id="KW-0736">Signalosome</keyword>
<name>A0A4U0X0J6_9PEZI</name>
<proteinExistence type="inferred from homology"/>
<evidence type="ECO:0000313" key="10">
    <source>
        <dbReference type="Proteomes" id="UP000308768"/>
    </source>
</evidence>
<accession>A0A4U0X0J6</accession>
<dbReference type="InterPro" id="IPR036390">
    <property type="entry name" value="WH_DNA-bd_sf"/>
</dbReference>
<dbReference type="EMBL" id="NAJN01000561">
    <property type="protein sequence ID" value="TKA71509.1"/>
    <property type="molecule type" value="Genomic_DNA"/>
</dbReference>
<comment type="subcellular location">
    <subcellularLocation>
        <location evidence="2">Cytoplasm</location>
    </subcellularLocation>
    <subcellularLocation>
        <location evidence="1">Nucleus</location>
    </subcellularLocation>
</comment>
<dbReference type="GO" id="GO:0005737">
    <property type="term" value="C:cytoplasm"/>
    <property type="evidence" value="ECO:0007669"/>
    <property type="project" value="UniProtKB-SubCell"/>
</dbReference>
<dbReference type="Proteomes" id="UP000308768">
    <property type="component" value="Unassembled WGS sequence"/>
</dbReference>
<comment type="similarity">
    <text evidence="3">Belongs to the CSN1 family.</text>
</comment>